<proteinExistence type="predicted"/>
<evidence type="ECO:0000313" key="1">
    <source>
        <dbReference type="EMBL" id="ESA17865.1"/>
    </source>
</evidence>
<name>U9UBU5_RHIID</name>
<gene>
    <name evidence="1" type="ORF">GLOINDRAFT_93700</name>
</gene>
<dbReference type="EMBL" id="KI279761">
    <property type="protein sequence ID" value="ESA17865.1"/>
    <property type="molecule type" value="Genomic_DNA"/>
</dbReference>
<accession>U9UBU5</accession>
<protein>
    <submittedName>
        <fullName evidence="1">Uncharacterized protein</fullName>
    </submittedName>
</protein>
<sequence>MFDLCSKKSLRKCLKYLSNQLSVINLNYSDIEIINILGSFRQQPPTDEPVCSDATRTWHTFVIEPKLRLQITIKYITFDFGVQVSANTCDFGVQVFACTRDYDVQVPEIKTSTRKLVPVITTCNSDVK</sequence>
<reference evidence="1" key="1">
    <citation type="submission" date="2013-07" db="EMBL/GenBank/DDBJ databases">
        <title>The genome of an arbuscular mycorrhizal fungus provides insights into the evolution of the oldest plant symbiosis.</title>
        <authorList>
            <consortium name="DOE Joint Genome Institute"/>
            <person name="Tisserant E."/>
            <person name="Malbreil M."/>
            <person name="Kuo A."/>
            <person name="Kohler A."/>
            <person name="Symeonidi A."/>
            <person name="Balestrini R."/>
            <person name="Charron P."/>
            <person name="Duensing N."/>
            <person name="Frei-dit-Frey N."/>
            <person name="Gianinazzi-Pearson V."/>
            <person name="Gilbert B."/>
            <person name="Handa Y."/>
            <person name="Hijri M."/>
            <person name="Kaul R."/>
            <person name="Kawaguchi M."/>
            <person name="Krajinski F."/>
            <person name="Lammers P."/>
            <person name="Lapierre D."/>
            <person name="Masclaux F.G."/>
            <person name="Murat C."/>
            <person name="Morin E."/>
            <person name="Ndikumana S."/>
            <person name="Pagni M."/>
            <person name="Petitpierre D."/>
            <person name="Requena N."/>
            <person name="Rosikiewicz P."/>
            <person name="Riley R."/>
            <person name="Saito K."/>
            <person name="San Clemente H."/>
            <person name="Shapiro H."/>
            <person name="van Tuinen D."/>
            <person name="Becard G."/>
            <person name="Bonfante P."/>
            <person name="Paszkowski U."/>
            <person name="Shachar-Hill Y."/>
            <person name="Young J.P."/>
            <person name="Sanders I.R."/>
            <person name="Henrissat B."/>
            <person name="Rensing S.A."/>
            <person name="Grigoriev I.V."/>
            <person name="Corradi N."/>
            <person name="Roux C."/>
            <person name="Martin F."/>
        </authorList>
    </citation>
    <scope>NUCLEOTIDE SEQUENCE</scope>
    <source>
        <strain evidence="1">DAOM 197198</strain>
    </source>
</reference>
<organism evidence="1">
    <name type="scientific">Rhizophagus irregularis (strain DAOM 181602 / DAOM 197198 / MUCL 43194)</name>
    <name type="common">Arbuscular mycorrhizal fungus</name>
    <name type="synonym">Glomus intraradices</name>
    <dbReference type="NCBI Taxonomy" id="747089"/>
    <lineage>
        <taxon>Eukaryota</taxon>
        <taxon>Fungi</taxon>
        <taxon>Fungi incertae sedis</taxon>
        <taxon>Mucoromycota</taxon>
        <taxon>Glomeromycotina</taxon>
        <taxon>Glomeromycetes</taxon>
        <taxon>Glomerales</taxon>
        <taxon>Glomeraceae</taxon>
        <taxon>Rhizophagus</taxon>
    </lineage>
</organism>
<dbReference type="HOGENOM" id="CLU_1960724_0_0_1"/>
<dbReference type="AlphaFoldDB" id="U9UBU5"/>